<organism evidence="2 3">
    <name type="scientific">Neurospora hispaniola</name>
    <dbReference type="NCBI Taxonomy" id="588809"/>
    <lineage>
        <taxon>Eukaryota</taxon>
        <taxon>Fungi</taxon>
        <taxon>Dikarya</taxon>
        <taxon>Ascomycota</taxon>
        <taxon>Pezizomycotina</taxon>
        <taxon>Sordariomycetes</taxon>
        <taxon>Sordariomycetidae</taxon>
        <taxon>Sordariales</taxon>
        <taxon>Sordariaceae</taxon>
        <taxon>Neurospora</taxon>
    </lineage>
</organism>
<comment type="caution">
    <text evidence="2">The sequence shown here is derived from an EMBL/GenBank/DDBJ whole genome shotgun (WGS) entry which is preliminary data.</text>
</comment>
<evidence type="ECO:0000313" key="3">
    <source>
        <dbReference type="Proteomes" id="UP001285908"/>
    </source>
</evidence>
<reference evidence="2 3" key="1">
    <citation type="journal article" date="2023" name="Mol. Phylogenet. Evol.">
        <title>Genome-scale phylogeny and comparative genomics of the fungal order Sordariales.</title>
        <authorList>
            <person name="Hensen N."/>
            <person name="Bonometti L."/>
            <person name="Westerberg I."/>
            <person name="Brannstrom I.O."/>
            <person name="Guillou S."/>
            <person name="Cros-Aarteil S."/>
            <person name="Calhoun S."/>
            <person name="Haridas S."/>
            <person name="Kuo A."/>
            <person name="Mondo S."/>
            <person name="Pangilinan J."/>
            <person name="Riley R."/>
            <person name="LaButti K."/>
            <person name="Andreopoulos B."/>
            <person name="Lipzen A."/>
            <person name="Chen C."/>
            <person name="Yan M."/>
            <person name="Daum C."/>
            <person name="Ng V."/>
            <person name="Clum A."/>
            <person name="Steindorff A."/>
            <person name="Ohm R.A."/>
            <person name="Martin F."/>
            <person name="Silar P."/>
            <person name="Natvig D.O."/>
            <person name="Lalanne C."/>
            <person name="Gautier V."/>
            <person name="Ament-Velasquez S.L."/>
            <person name="Kruys A."/>
            <person name="Hutchinson M.I."/>
            <person name="Powell A.J."/>
            <person name="Barry K."/>
            <person name="Miller A.N."/>
            <person name="Grigoriev I.V."/>
            <person name="Debuchy R."/>
            <person name="Gladieux P."/>
            <person name="Hiltunen Thoren M."/>
            <person name="Johannesson H."/>
        </authorList>
    </citation>
    <scope>NUCLEOTIDE SEQUENCE [LARGE SCALE GENOMIC DNA]</scope>
    <source>
        <strain evidence="2 3">FGSC 10403</strain>
    </source>
</reference>
<dbReference type="EMBL" id="JAULSX010000007">
    <property type="protein sequence ID" value="KAK3488072.1"/>
    <property type="molecule type" value="Genomic_DNA"/>
</dbReference>
<dbReference type="Proteomes" id="UP001285908">
    <property type="component" value="Unassembled WGS sequence"/>
</dbReference>
<feature type="non-terminal residue" evidence="2">
    <location>
        <position position="1"/>
    </location>
</feature>
<dbReference type="RefSeq" id="XP_062690199.1">
    <property type="nucleotide sequence ID" value="XM_062835365.1"/>
</dbReference>
<feature type="compositionally biased region" description="Polar residues" evidence="1">
    <location>
        <begin position="26"/>
        <end position="51"/>
    </location>
</feature>
<evidence type="ECO:0000256" key="1">
    <source>
        <dbReference type="SAM" id="MobiDB-lite"/>
    </source>
</evidence>
<keyword evidence="3" id="KW-1185">Reference proteome</keyword>
<feature type="region of interest" description="Disordered" evidence="1">
    <location>
        <begin position="25"/>
        <end position="51"/>
    </location>
</feature>
<sequence length="51" mass="5426">HCCKLYLLGDMNFLHKGVSMMAASAGLSQRNGPHSRSCHGGTTQLPNAPET</sequence>
<dbReference type="AlphaFoldDB" id="A0AAJ0MNR8"/>
<accession>A0AAJ0MNR8</accession>
<dbReference type="GeneID" id="87872987"/>
<evidence type="ECO:0000313" key="2">
    <source>
        <dbReference type="EMBL" id="KAK3488072.1"/>
    </source>
</evidence>
<proteinExistence type="predicted"/>
<name>A0AAJ0MNR8_9PEZI</name>
<gene>
    <name evidence="2" type="ORF">B0T23DRAFT_323550</name>
</gene>
<protein>
    <submittedName>
        <fullName evidence="2">Uncharacterized protein</fullName>
    </submittedName>
</protein>